<reference evidence="7 8" key="1">
    <citation type="submission" date="2023-01" db="EMBL/GenBank/DDBJ databases">
        <title>Description of Helicobacter ibis sp. nov. isolated from faecal droppings of black-faced ibis (Theristicus melanopis).</title>
        <authorList>
            <person name="Lopez-Cantillo M."/>
            <person name="Vidal-Veuthey B."/>
            <person name="Mella A."/>
            <person name="De La Haba R."/>
            <person name="Collado L."/>
        </authorList>
    </citation>
    <scope>NUCLEOTIDE SEQUENCE [LARGE SCALE GENOMIC DNA]</scope>
    <source>
        <strain evidence="7 8">A82</strain>
    </source>
</reference>
<keyword evidence="5" id="KW-0732">Signal</keyword>
<comment type="similarity">
    <text evidence="1">Belongs to the peptidase C40 family.</text>
</comment>
<comment type="caution">
    <text evidence="7">The sequence shown here is derived from an EMBL/GenBank/DDBJ whole genome shotgun (WGS) entry which is preliminary data.</text>
</comment>
<dbReference type="Pfam" id="PF12912">
    <property type="entry name" value="N_NLPC_P60"/>
    <property type="match status" value="1"/>
</dbReference>
<proteinExistence type="inferred from homology"/>
<dbReference type="Gene3D" id="3.90.1720.10">
    <property type="entry name" value="endopeptidase domain like (from Nostoc punctiforme)"/>
    <property type="match status" value="1"/>
</dbReference>
<dbReference type="InterPro" id="IPR039439">
    <property type="entry name" value="SH3b1_dom"/>
</dbReference>
<protein>
    <submittedName>
        <fullName evidence="7">SH3 domain-containing protein</fullName>
    </submittedName>
</protein>
<dbReference type="RefSeq" id="WP_271021064.1">
    <property type="nucleotide sequence ID" value="NZ_JAQHXR010000002.1"/>
</dbReference>
<dbReference type="InterPro" id="IPR027017">
    <property type="entry name" value="P60_peptidase_YkfC"/>
</dbReference>
<evidence type="ECO:0000313" key="7">
    <source>
        <dbReference type="EMBL" id="MDA3968768.1"/>
    </source>
</evidence>
<keyword evidence="4" id="KW-0788">Thiol protease</keyword>
<dbReference type="InterPro" id="IPR038765">
    <property type="entry name" value="Papain-like_cys_pep_sf"/>
</dbReference>
<evidence type="ECO:0000256" key="4">
    <source>
        <dbReference type="ARBA" id="ARBA00022807"/>
    </source>
</evidence>
<dbReference type="PROSITE" id="PS51257">
    <property type="entry name" value="PROKAR_LIPOPROTEIN"/>
    <property type="match status" value="1"/>
</dbReference>
<dbReference type="InterPro" id="IPR000064">
    <property type="entry name" value="NLP_P60_dom"/>
</dbReference>
<dbReference type="InterPro" id="IPR026864">
    <property type="entry name" value="SH3b2-type_SH3"/>
</dbReference>
<feature type="domain" description="NlpC/P60" evidence="6">
    <location>
        <begin position="263"/>
        <end position="401"/>
    </location>
</feature>
<dbReference type="Pfam" id="PF12914">
    <property type="entry name" value="SH3_7"/>
    <property type="match status" value="1"/>
</dbReference>
<dbReference type="Pfam" id="PF12913">
    <property type="entry name" value="SH3_6"/>
    <property type="match status" value="1"/>
</dbReference>
<evidence type="ECO:0000313" key="8">
    <source>
        <dbReference type="Proteomes" id="UP001210261"/>
    </source>
</evidence>
<evidence type="ECO:0000256" key="2">
    <source>
        <dbReference type="ARBA" id="ARBA00022670"/>
    </source>
</evidence>
<dbReference type="SUPFAM" id="SSF54001">
    <property type="entry name" value="Cysteine proteinases"/>
    <property type="match status" value="1"/>
</dbReference>
<feature type="signal peptide" evidence="5">
    <location>
        <begin position="1"/>
        <end position="20"/>
    </location>
</feature>
<name>A0ABT4VDI6_9HELI</name>
<dbReference type="Pfam" id="PF00877">
    <property type="entry name" value="NLPC_P60"/>
    <property type="match status" value="1"/>
</dbReference>
<accession>A0ABT4VDI6</accession>
<sequence>MALKIILFSLAFLLFSACSTKDITLPPQDINLYTQESLLINTKNLKDSYLESFFAPFKIKENTKTKHIAWALDMAYSTQGYGENLLPLKKEEIQLLESEANYNNFPNSKLKYAIVAHSSNLRALPTNKPFFKNPNKAGEGFPFDYFQNSYIYANTPIIIKHYSQSKAWAFVESGFVSGWIESKNIAYLNKAQLEKYKNIKNFIIPKNDYIELKSNDRFLEYARVGMILPVYKNKILIFTRDENGNAKEKLIKINRDEFLNFPLNFSEHNYALIANSIVGEKYGWGGMFGNRDCSMFLRDTFSNFGIYLPRNSQAQIKADTQGSKYYPLDKLNPQKKLDFIKKNAIPFATLLGLKGHIMLYIGEHNGEMLVLHDVWGLKMIQKETNNTSKEMRHIIGKIAITQIDIGKNNSNIPQDSLFINRIYGMLNLFENGKIQEHE</sequence>
<dbReference type="Proteomes" id="UP001210261">
    <property type="component" value="Unassembled WGS sequence"/>
</dbReference>
<dbReference type="EMBL" id="JAQHXR010000002">
    <property type="protein sequence ID" value="MDA3968768.1"/>
    <property type="molecule type" value="Genomic_DNA"/>
</dbReference>
<dbReference type="PIRSF" id="PIRSF019015">
    <property type="entry name" value="P60_peptidase_YkfC"/>
    <property type="match status" value="1"/>
</dbReference>
<keyword evidence="8" id="KW-1185">Reference proteome</keyword>
<evidence type="ECO:0000259" key="6">
    <source>
        <dbReference type="PROSITE" id="PS51935"/>
    </source>
</evidence>
<evidence type="ECO:0000256" key="3">
    <source>
        <dbReference type="ARBA" id="ARBA00022801"/>
    </source>
</evidence>
<organism evidence="7 8">
    <name type="scientific">Helicobacter ibis</name>
    <dbReference type="NCBI Taxonomy" id="2962633"/>
    <lineage>
        <taxon>Bacteria</taxon>
        <taxon>Pseudomonadati</taxon>
        <taxon>Campylobacterota</taxon>
        <taxon>Epsilonproteobacteria</taxon>
        <taxon>Campylobacterales</taxon>
        <taxon>Helicobacteraceae</taxon>
        <taxon>Helicobacter</taxon>
    </lineage>
</organism>
<dbReference type="PROSITE" id="PS51935">
    <property type="entry name" value="NLPC_P60"/>
    <property type="match status" value="1"/>
</dbReference>
<dbReference type="InterPro" id="IPR025606">
    <property type="entry name" value="NLPC/P60_N_dom"/>
</dbReference>
<evidence type="ECO:0000256" key="5">
    <source>
        <dbReference type="SAM" id="SignalP"/>
    </source>
</evidence>
<gene>
    <name evidence="7" type="ORF">PF021_03655</name>
</gene>
<evidence type="ECO:0000256" key="1">
    <source>
        <dbReference type="ARBA" id="ARBA00007074"/>
    </source>
</evidence>
<keyword evidence="3" id="KW-0378">Hydrolase</keyword>
<feature type="chain" id="PRO_5045288775" evidence="5">
    <location>
        <begin position="21"/>
        <end position="438"/>
    </location>
</feature>
<keyword evidence="2" id="KW-0645">Protease</keyword>